<feature type="domain" description="Glycosyltransferase subfamily 4-like N-terminal" evidence="3">
    <location>
        <begin position="64"/>
        <end position="216"/>
    </location>
</feature>
<evidence type="ECO:0000259" key="3">
    <source>
        <dbReference type="Pfam" id="PF13439"/>
    </source>
</evidence>
<dbReference type="Pfam" id="PF13439">
    <property type="entry name" value="Glyco_transf_4"/>
    <property type="match status" value="1"/>
</dbReference>
<evidence type="ECO:0000259" key="2">
    <source>
        <dbReference type="Pfam" id="PF00534"/>
    </source>
</evidence>
<feature type="region of interest" description="Disordered" evidence="1">
    <location>
        <begin position="1"/>
        <end position="43"/>
    </location>
</feature>
<dbReference type="OrthoDB" id="9801609at2"/>
<keyword evidence="4" id="KW-0808">Transferase</keyword>
<dbReference type="InterPro" id="IPR028098">
    <property type="entry name" value="Glyco_trans_4-like_N"/>
</dbReference>
<evidence type="ECO:0000313" key="4">
    <source>
        <dbReference type="EMBL" id="RKH70720.1"/>
    </source>
</evidence>
<name>A0A3A8QUW6_9BACT</name>
<feature type="domain" description="Glycosyl transferase family 1" evidence="2">
    <location>
        <begin position="233"/>
        <end position="396"/>
    </location>
</feature>
<dbReference type="CDD" id="cd03801">
    <property type="entry name" value="GT4_PimA-like"/>
    <property type="match status" value="1"/>
</dbReference>
<dbReference type="GO" id="GO:0016757">
    <property type="term" value="F:glycosyltransferase activity"/>
    <property type="evidence" value="ECO:0007669"/>
    <property type="project" value="InterPro"/>
</dbReference>
<proteinExistence type="predicted"/>
<sequence length="426" mass="45116">MHGSRKSSGKRGGAETGGASSRESHGAGDQPVDDTDAGTSVSRRWQASVGTSLRVLHVSSGNLYGGVETLLRTLALANAERDGGAVHAFALCFEGRIADELRSAGAPLTMLGPAKVSRPWRVWEARRSLKALLQREAFDAVVCHAAWPQALFGPVVRSAGVPLIFFQHDALSGTHWVERWARVTSPDLALCNSRYTASTLSSVYPRTPSSVLHPPVRDGGPGLSASERASLRGELGAGAADVVIVHASRMQEWKGQRLLLEALGRLRQVPHWKAWFAGGAQRPEEASYEEGLKAQASALGLGDRVRFLGQRSDVPRLLRAAEVHCQPNTGPEPFGLAFVEALYAGLPVVTTALGGPLEIVDASCGVLVPPKPEALAQALRELIENESARRTLGSGGPSRARALSAPAEFLEGLEDAVRSVARGPAA</sequence>
<organism evidence="4 5">
    <name type="scientific">Corallococcus interemptor</name>
    <dbReference type="NCBI Taxonomy" id="2316720"/>
    <lineage>
        <taxon>Bacteria</taxon>
        <taxon>Pseudomonadati</taxon>
        <taxon>Myxococcota</taxon>
        <taxon>Myxococcia</taxon>
        <taxon>Myxococcales</taxon>
        <taxon>Cystobacterineae</taxon>
        <taxon>Myxococcaceae</taxon>
        <taxon>Corallococcus</taxon>
    </lineage>
</organism>
<dbReference type="SUPFAM" id="SSF53756">
    <property type="entry name" value="UDP-Glycosyltransferase/glycogen phosphorylase"/>
    <property type="match status" value="1"/>
</dbReference>
<gene>
    <name evidence="4" type="ORF">D7X96_10700</name>
</gene>
<dbReference type="EMBL" id="RAWM01000021">
    <property type="protein sequence ID" value="RKH70720.1"/>
    <property type="molecule type" value="Genomic_DNA"/>
</dbReference>
<accession>A0A3A8QUW6</accession>
<dbReference type="AlphaFoldDB" id="A0A3A8QUW6"/>
<dbReference type="Proteomes" id="UP000282656">
    <property type="component" value="Unassembled WGS sequence"/>
</dbReference>
<comment type="caution">
    <text evidence="4">The sequence shown here is derived from an EMBL/GenBank/DDBJ whole genome shotgun (WGS) entry which is preliminary data.</text>
</comment>
<evidence type="ECO:0000313" key="5">
    <source>
        <dbReference type="Proteomes" id="UP000282656"/>
    </source>
</evidence>
<dbReference type="PANTHER" id="PTHR12526">
    <property type="entry name" value="GLYCOSYLTRANSFERASE"/>
    <property type="match status" value="1"/>
</dbReference>
<protein>
    <submittedName>
        <fullName evidence="4">Glycosyltransferase family 1 protein</fullName>
    </submittedName>
</protein>
<keyword evidence="5" id="KW-1185">Reference proteome</keyword>
<evidence type="ECO:0000256" key="1">
    <source>
        <dbReference type="SAM" id="MobiDB-lite"/>
    </source>
</evidence>
<dbReference type="Gene3D" id="3.40.50.2000">
    <property type="entry name" value="Glycogen Phosphorylase B"/>
    <property type="match status" value="2"/>
</dbReference>
<reference evidence="5" key="1">
    <citation type="submission" date="2018-09" db="EMBL/GenBank/DDBJ databases">
        <authorList>
            <person name="Livingstone P.G."/>
            <person name="Whitworth D.E."/>
        </authorList>
    </citation>
    <scope>NUCLEOTIDE SEQUENCE [LARGE SCALE GENOMIC DNA]</scope>
    <source>
        <strain evidence="5">AB047A</strain>
    </source>
</reference>
<dbReference type="InterPro" id="IPR001296">
    <property type="entry name" value="Glyco_trans_1"/>
</dbReference>
<dbReference type="Pfam" id="PF00534">
    <property type="entry name" value="Glycos_transf_1"/>
    <property type="match status" value="1"/>
</dbReference>